<evidence type="ECO:0000313" key="1">
    <source>
        <dbReference type="EMBL" id="KAJ2992731.1"/>
    </source>
</evidence>
<reference evidence="1" key="1">
    <citation type="submission" date="2022-10" db="EMBL/GenBank/DDBJ databases">
        <title>Genome Sequence of Xylaria curta.</title>
        <authorList>
            <person name="Buettner E."/>
        </authorList>
    </citation>
    <scope>NUCLEOTIDE SEQUENCE</scope>
    <source>
        <strain evidence="1">Babe10</strain>
    </source>
</reference>
<dbReference type="Proteomes" id="UP001143856">
    <property type="component" value="Unassembled WGS sequence"/>
</dbReference>
<protein>
    <submittedName>
        <fullName evidence="1">Uncharacterized protein</fullName>
    </submittedName>
</protein>
<keyword evidence="2" id="KW-1185">Reference proteome</keyword>
<accession>A0ACC1PIZ5</accession>
<comment type="caution">
    <text evidence="1">The sequence shown here is derived from an EMBL/GenBank/DDBJ whole genome shotgun (WGS) entry which is preliminary data.</text>
</comment>
<dbReference type="EMBL" id="JAPDGR010000251">
    <property type="protein sequence ID" value="KAJ2992731.1"/>
    <property type="molecule type" value="Genomic_DNA"/>
</dbReference>
<proteinExistence type="predicted"/>
<organism evidence="1 2">
    <name type="scientific">Xylaria curta</name>
    <dbReference type="NCBI Taxonomy" id="42375"/>
    <lineage>
        <taxon>Eukaryota</taxon>
        <taxon>Fungi</taxon>
        <taxon>Dikarya</taxon>
        <taxon>Ascomycota</taxon>
        <taxon>Pezizomycotina</taxon>
        <taxon>Sordariomycetes</taxon>
        <taxon>Xylariomycetidae</taxon>
        <taxon>Xylariales</taxon>
        <taxon>Xylariaceae</taxon>
        <taxon>Xylaria</taxon>
    </lineage>
</organism>
<evidence type="ECO:0000313" key="2">
    <source>
        <dbReference type="Proteomes" id="UP001143856"/>
    </source>
</evidence>
<name>A0ACC1PIZ5_9PEZI</name>
<gene>
    <name evidence="1" type="ORF">NUW58_g2071</name>
</gene>
<sequence>MELLRQIALSTYNEYENFDASSSGGLKIVRIGADGAGSDAATYKIEDASEADVINRVSVTPPASILVLSEKVPAHSKKTIASLLLVSMWTSSSGNASEGIGISRGVFLDLIDALKIDRCVLQPIVSNVFGLLEFSDTTSRSPEERSTITYFLADSRIELLWSFNFATSETKAILITRRGPSDSQNRSQSGRVLAGFLASLEQQREHILSPYFLLYISLVQMTTWEIKSRAAKWSRVRVFEQKTGYGRYGDARHLKT</sequence>